<reference evidence="1 2" key="1">
    <citation type="submission" date="2019-01" db="EMBL/GenBank/DDBJ databases">
        <title>Altererythrobacter rhizovicinus sp. nov., isolated from the rhizosphere soil of Haloxylon ammodendron.</title>
        <authorList>
            <person name="Li H.-P."/>
            <person name="Gou J.-Y."/>
            <person name="Yao D."/>
            <person name="Han Q.-Q."/>
            <person name="Shao K.-Z."/>
            <person name="Zhao Q."/>
            <person name="Zhang J.-L."/>
        </authorList>
    </citation>
    <scope>NUCLEOTIDE SEQUENCE [LARGE SCALE GENOMIC DNA]</scope>
    <source>
        <strain evidence="1 2">AY-3R</strain>
    </source>
</reference>
<evidence type="ECO:0000313" key="1">
    <source>
        <dbReference type="EMBL" id="RXZ64332.1"/>
    </source>
</evidence>
<protein>
    <submittedName>
        <fullName evidence="1">Uncharacterized protein</fullName>
    </submittedName>
</protein>
<organism evidence="1 2">
    <name type="scientific">Pelagerythrobacter rhizovicinus</name>
    <dbReference type="NCBI Taxonomy" id="2268576"/>
    <lineage>
        <taxon>Bacteria</taxon>
        <taxon>Pseudomonadati</taxon>
        <taxon>Pseudomonadota</taxon>
        <taxon>Alphaproteobacteria</taxon>
        <taxon>Sphingomonadales</taxon>
        <taxon>Erythrobacteraceae</taxon>
        <taxon>Pelagerythrobacter</taxon>
    </lineage>
</organism>
<proteinExistence type="predicted"/>
<comment type="caution">
    <text evidence="1">The sequence shown here is derived from an EMBL/GenBank/DDBJ whole genome shotgun (WGS) entry which is preliminary data.</text>
</comment>
<dbReference type="AlphaFoldDB" id="A0A4Q2KLI1"/>
<dbReference type="OrthoDB" id="3513901at2"/>
<dbReference type="EMBL" id="SDPV01000002">
    <property type="protein sequence ID" value="RXZ64332.1"/>
    <property type="molecule type" value="Genomic_DNA"/>
</dbReference>
<keyword evidence="2" id="KW-1185">Reference proteome</keyword>
<accession>A0A4Q2KLI1</accession>
<dbReference type="Pfam" id="PF19147">
    <property type="entry name" value="DUF5829"/>
    <property type="match status" value="1"/>
</dbReference>
<name>A0A4Q2KLI1_9SPHN</name>
<dbReference type="Proteomes" id="UP000293623">
    <property type="component" value="Unassembled WGS sequence"/>
</dbReference>
<evidence type="ECO:0000313" key="2">
    <source>
        <dbReference type="Proteomes" id="UP000293623"/>
    </source>
</evidence>
<gene>
    <name evidence="1" type="ORF">ETX26_10535</name>
</gene>
<dbReference type="RefSeq" id="WP_129524646.1">
    <property type="nucleotide sequence ID" value="NZ_SDPV01000002.1"/>
</dbReference>
<dbReference type="InterPro" id="IPR043869">
    <property type="entry name" value="DUF5829"/>
</dbReference>
<sequence length="301" mass="32667">MRLSLVGLCVFSAVSGVSSTERAPAPAAAAHPPALNHVYVVLDAATYAAMRDSRALLEPLGRPDGGLPDYAPPRPDADRIFFRGRQTYLEFFAPDNRFKEPVGKVGLALGHDDADDFDTLETVWARTCGEQKRRTRVEWRRTRPPVPWYDALQCDGTAGGSNLAVWAMAYRPEFLRWQSGTTSDPSSRTARADVLAPRLQAGQGRFDVTGVAIDVSPSLHAKLVAQLEQAGFAREDTSTGTRLRGDDWDLVLRAVDQPAGIVSISLDADPPLMEPLPLGSAHLAQHPAGGMQLRFAVQAED</sequence>